<gene>
    <name evidence="2" type="ORF">MAE01_13390</name>
</gene>
<keyword evidence="3" id="KW-1185">Reference proteome</keyword>
<dbReference type="InterPro" id="IPR032466">
    <property type="entry name" value="Metal_Hydrolase"/>
</dbReference>
<dbReference type="PANTHER" id="PTHR22642">
    <property type="entry name" value="IMIDAZOLONEPROPIONASE"/>
    <property type="match status" value="1"/>
</dbReference>
<dbReference type="Pfam" id="PF07969">
    <property type="entry name" value="Amidohydro_3"/>
    <property type="match status" value="1"/>
</dbReference>
<proteinExistence type="predicted"/>
<dbReference type="InterPro" id="IPR011059">
    <property type="entry name" value="Metal-dep_hydrolase_composite"/>
</dbReference>
<dbReference type="Proteomes" id="UP000321225">
    <property type="component" value="Unassembled WGS sequence"/>
</dbReference>
<dbReference type="OrthoDB" id="3238066at2"/>
<keyword evidence="2" id="KW-0378">Hydrolase</keyword>
<name>A0A511AFJ7_9MICO</name>
<evidence type="ECO:0000313" key="2">
    <source>
        <dbReference type="EMBL" id="GEK86163.1"/>
    </source>
</evidence>
<dbReference type="Gene3D" id="2.30.40.10">
    <property type="entry name" value="Urease, subunit C, domain 1"/>
    <property type="match status" value="1"/>
</dbReference>
<feature type="domain" description="Amidohydrolase 3" evidence="1">
    <location>
        <begin position="62"/>
        <end position="489"/>
    </location>
</feature>
<dbReference type="PANTHER" id="PTHR22642:SF2">
    <property type="entry name" value="PROTEIN LONG AFTER FAR-RED 3"/>
    <property type="match status" value="1"/>
</dbReference>
<dbReference type="AlphaFoldDB" id="A0A511AFJ7"/>
<comment type="caution">
    <text evidence="2">The sequence shown here is derived from an EMBL/GenBank/DDBJ whole genome shotgun (WGS) entry which is preliminary data.</text>
</comment>
<dbReference type="SUPFAM" id="SSF51556">
    <property type="entry name" value="Metallo-dependent hydrolases"/>
    <property type="match status" value="1"/>
</dbReference>
<sequence>MTEVGDAVAAVRGVRIAGPGREHLADSEPVDIHLDGDRIVDIAPAGAVRPRGSVLEGDSAWVVPGLWDNHVHTIQWALASEREPLGDASSASEAAARMSSVAPLADGRRVGTGFRDALWPDAPSLETLDAGTGGAPTYLINADVHSVWLNSAALQRERFSSPDGMLREEDAFEISKRLNSVETAHGDRAVAAAGAAAAARGVTGIVDFDMAWNADSWARRVDGGFGSQRVEFAVYLSDLTRAIEEGLRTGEPLTGTRGLVRMGPFKVITDGSLGTRTAACSHPYPGDEADLGVMNVSPDDLIDLLTQATGAGLGVAIHAIGDRAVSSALDAVTATGATGTIEHAQLVKHADIARIARLGLAASVQPQHALDDRDLVEGYWAQQTALGYPMASLLRAGAEVRLGSDAPVAPLDPWQAIAASVYRTDDEREPWHPEERLTLDEALVATVRSEVRPGERADLVLCGADPHAASMATLRRMPVSATLLGGRLTHLGR</sequence>
<evidence type="ECO:0000313" key="3">
    <source>
        <dbReference type="Proteomes" id="UP000321225"/>
    </source>
</evidence>
<dbReference type="InterPro" id="IPR013108">
    <property type="entry name" value="Amidohydro_3"/>
</dbReference>
<evidence type="ECO:0000259" key="1">
    <source>
        <dbReference type="Pfam" id="PF07969"/>
    </source>
</evidence>
<reference evidence="2 3" key="1">
    <citation type="submission" date="2019-07" db="EMBL/GenBank/DDBJ databases">
        <title>Whole genome shotgun sequence of Microbacterium aerolatum NBRC 103071.</title>
        <authorList>
            <person name="Hosoyama A."/>
            <person name="Uohara A."/>
            <person name="Ohji S."/>
            <person name="Ichikawa N."/>
        </authorList>
    </citation>
    <scope>NUCLEOTIDE SEQUENCE [LARGE SCALE GENOMIC DNA]</scope>
    <source>
        <strain evidence="2 3">NBRC 103071</strain>
    </source>
</reference>
<protein>
    <submittedName>
        <fullName evidence="2">Amidohydrolase</fullName>
    </submittedName>
</protein>
<organism evidence="2 3">
    <name type="scientific">Microbacterium aerolatum</name>
    <dbReference type="NCBI Taxonomy" id="153731"/>
    <lineage>
        <taxon>Bacteria</taxon>
        <taxon>Bacillati</taxon>
        <taxon>Actinomycetota</taxon>
        <taxon>Actinomycetes</taxon>
        <taxon>Micrococcales</taxon>
        <taxon>Microbacteriaceae</taxon>
        <taxon>Microbacterium</taxon>
    </lineage>
</organism>
<dbReference type="EMBL" id="BJUW01000004">
    <property type="protein sequence ID" value="GEK86163.1"/>
    <property type="molecule type" value="Genomic_DNA"/>
</dbReference>
<dbReference type="GO" id="GO:0016810">
    <property type="term" value="F:hydrolase activity, acting on carbon-nitrogen (but not peptide) bonds"/>
    <property type="evidence" value="ECO:0007669"/>
    <property type="project" value="InterPro"/>
</dbReference>
<dbReference type="Gene3D" id="3.10.310.70">
    <property type="match status" value="1"/>
</dbReference>
<dbReference type="SUPFAM" id="SSF51338">
    <property type="entry name" value="Composite domain of metallo-dependent hydrolases"/>
    <property type="match status" value="1"/>
</dbReference>
<accession>A0A511AFJ7</accession>
<dbReference type="RefSeq" id="WP_147038775.1">
    <property type="nucleotide sequence ID" value="NZ_BJUW01000004.1"/>
</dbReference>
<dbReference type="Gene3D" id="3.20.20.140">
    <property type="entry name" value="Metal-dependent hydrolases"/>
    <property type="match status" value="1"/>
</dbReference>